<sequence>MKKIGKILLLLLLITGLILSATACGGELDDPENGLEEDNDSAKEESEDEESEDDRYKEEEDMGSKEVEGNYFTMDVEKDQALSNWIDTKKSDAGEFQNPENGKIYLITAGEKNTGGYSIKITEEKLEGEELILIYNVRAPGPDEIVTQAITYPYLLIELSEEVEHVNFIKE</sequence>
<evidence type="ECO:0000256" key="1">
    <source>
        <dbReference type="SAM" id="MobiDB-lite"/>
    </source>
</evidence>
<proteinExistence type="predicted"/>
<evidence type="ECO:0000256" key="2">
    <source>
        <dbReference type="SAM" id="SignalP"/>
    </source>
</evidence>
<accession>A0AA43XLD9</accession>
<reference evidence="4 5" key="1">
    <citation type="submission" date="2019-04" db="EMBL/GenBank/DDBJ databases">
        <title>Isachenkonia alkalipeptolytica gen. nov. sp. nov. a new anaerobic, alkiliphilic organothrophic bacterium capable to reduce synthesized ferrihydrite isolated from a soda lake.</title>
        <authorList>
            <person name="Toshchakov S.V."/>
            <person name="Zavarzina D.G."/>
            <person name="Zhilina T.N."/>
            <person name="Kostrikina N.A."/>
            <person name="Kublanov I.V."/>
        </authorList>
    </citation>
    <scope>NUCLEOTIDE SEQUENCE [LARGE SCALE GENOMIC DNA]</scope>
    <source>
        <strain evidence="4 5">Z-1701</strain>
    </source>
</reference>
<dbReference type="AlphaFoldDB" id="A0AA43XLD9"/>
<dbReference type="Proteomes" id="UP000449710">
    <property type="component" value="Unassembled WGS sequence"/>
</dbReference>
<feature type="domain" description="PrcB C-terminal" evidence="3">
    <location>
        <begin position="106"/>
        <end position="159"/>
    </location>
</feature>
<comment type="caution">
    <text evidence="4">The sequence shown here is derived from an EMBL/GenBank/DDBJ whole genome shotgun (WGS) entry which is preliminary data.</text>
</comment>
<dbReference type="InterPro" id="IPR025748">
    <property type="entry name" value="PrcB_C_dom"/>
</dbReference>
<feature type="chain" id="PRO_5041201502" evidence="2">
    <location>
        <begin position="24"/>
        <end position="171"/>
    </location>
</feature>
<keyword evidence="4" id="KW-0378">Hydrolase</keyword>
<dbReference type="GO" id="GO:0008233">
    <property type="term" value="F:peptidase activity"/>
    <property type="evidence" value="ECO:0007669"/>
    <property type="project" value="UniProtKB-KW"/>
</dbReference>
<keyword evidence="4" id="KW-0645">Protease</keyword>
<evidence type="ECO:0000313" key="4">
    <source>
        <dbReference type="EMBL" id="NBG88531.1"/>
    </source>
</evidence>
<protein>
    <submittedName>
        <fullName evidence="4">Protease complex subunit PrcB family protein</fullName>
    </submittedName>
</protein>
<dbReference type="Pfam" id="PF14343">
    <property type="entry name" value="PrcB_C"/>
    <property type="match status" value="1"/>
</dbReference>
<keyword evidence="2" id="KW-0732">Signal</keyword>
<dbReference type="GO" id="GO:0006508">
    <property type="term" value="P:proteolysis"/>
    <property type="evidence" value="ECO:0007669"/>
    <property type="project" value="UniProtKB-KW"/>
</dbReference>
<dbReference type="PROSITE" id="PS51257">
    <property type="entry name" value="PROKAR_LIPOPROTEIN"/>
    <property type="match status" value="1"/>
</dbReference>
<feature type="compositionally biased region" description="Acidic residues" evidence="1">
    <location>
        <begin position="27"/>
        <end position="53"/>
    </location>
</feature>
<feature type="signal peptide" evidence="2">
    <location>
        <begin position="1"/>
        <end position="23"/>
    </location>
</feature>
<keyword evidence="5" id="KW-1185">Reference proteome</keyword>
<dbReference type="RefSeq" id="WP_160721220.1">
    <property type="nucleotide sequence ID" value="NZ_SUMG01000008.1"/>
</dbReference>
<name>A0AA43XLD9_9CLOT</name>
<evidence type="ECO:0000313" key="5">
    <source>
        <dbReference type="Proteomes" id="UP000449710"/>
    </source>
</evidence>
<evidence type="ECO:0000259" key="3">
    <source>
        <dbReference type="Pfam" id="PF14343"/>
    </source>
</evidence>
<feature type="compositionally biased region" description="Basic and acidic residues" evidence="1">
    <location>
        <begin position="54"/>
        <end position="68"/>
    </location>
</feature>
<organism evidence="4 5">
    <name type="scientific">Isachenkonia alkalipeptolytica</name>
    <dbReference type="NCBI Taxonomy" id="2565777"/>
    <lineage>
        <taxon>Bacteria</taxon>
        <taxon>Bacillati</taxon>
        <taxon>Bacillota</taxon>
        <taxon>Clostridia</taxon>
        <taxon>Eubacteriales</taxon>
        <taxon>Clostridiaceae</taxon>
        <taxon>Isachenkonia</taxon>
    </lineage>
</organism>
<feature type="region of interest" description="Disordered" evidence="1">
    <location>
        <begin position="26"/>
        <end position="70"/>
    </location>
</feature>
<gene>
    <name evidence="4" type="ORF">ISALK_08455</name>
</gene>
<dbReference type="EMBL" id="SUMG01000008">
    <property type="protein sequence ID" value="NBG88531.1"/>
    <property type="molecule type" value="Genomic_DNA"/>
</dbReference>